<feature type="site" description="Increases basicity of active site His" evidence="3">
    <location>
        <position position="158"/>
    </location>
</feature>
<evidence type="ECO:0000256" key="2">
    <source>
        <dbReference type="ARBA" id="ARBA00022737"/>
    </source>
</evidence>
<evidence type="ECO:0000256" key="3">
    <source>
        <dbReference type="PIRSR" id="PIRSR620019-1"/>
    </source>
</evidence>
<dbReference type="Gene3D" id="2.160.10.10">
    <property type="entry name" value="Hexapeptide repeat proteins"/>
    <property type="match status" value="1"/>
</dbReference>
<dbReference type="SUPFAM" id="SSF51161">
    <property type="entry name" value="Trimeric LpxA-like enzymes"/>
    <property type="match status" value="1"/>
</dbReference>
<reference evidence="6 7" key="1">
    <citation type="submission" date="2019-06" db="EMBL/GenBank/DDBJ databases">
        <title>Sequencing the genomes of 1000 actinobacteria strains.</title>
        <authorList>
            <person name="Klenk H.-P."/>
        </authorList>
    </citation>
    <scope>NUCLEOTIDE SEQUENCE [LARGE SCALE GENOMIC DNA]</scope>
    <source>
        <strain evidence="6 7">DSM 18607</strain>
    </source>
</reference>
<dbReference type="InterPro" id="IPR011004">
    <property type="entry name" value="Trimer_LpxA-like_sf"/>
</dbReference>
<feature type="domain" description="PglD N-terminal" evidence="5">
    <location>
        <begin position="14"/>
        <end position="102"/>
    </location>
</feature>
<dbReference type="InterPro" id="IPR018357">
    <property type="entry name" value="Hexapep_transf_CS"/>
</dbReference>
<dbReference type="InterPro" id="IPR050179">
    <property type="entry name" value="Trans_hexapeptide_repeat"/>
</dbReference>
<dbReference type="InterPro" id="IPR001451">
    <property type="entry name" value="Hexapep"/>
</dbReference>
<feature type="active site" description="Proton acceptor" evidence="3">
    <location>
        <position position="157"/>
    </location>
</feature>
<dbReference type="PROSITE" id="PS00101">
    <property type="entry name" value="HEXAPEP_TRANSFERASES"/>
    <property type="match status" value="1"/>
</dbReference>
<dbReference type="CDD" id="cd03360">
    <property type="entry name" value="LbH_AT_putative"/>
    <property type="match status" value="1"/>
</dbReference>
<proteinExistence type="predicted"/>
<sequence length="225" mass="21770">MSDPGDAPAPATPLVVVGAGGMGREVLEVVEAVEASRSAAGLPPAWRLLGVVDDAASAANAALLARRGVTLLGPTAVLDDLAPDVHVVLGVGSGAARASLARATAGRPAATLVHPSATVGVHVALGEGTVVCQGARVTTDAVLGRHVIVNSNAAVAHDCRLGDFVTVNPLAALSGGCTVGDGATIGAHAVVLQGLEVGSGATVGAQACVVRPVPVGAVVKGVPAR</sequence>
<keyword evidence="7" id="KW-1185">Reference proteome</keyword>
<protein>
    <submittedName>
        <fullName evidence="6">Sugar O-acyltransferase (Sialic acid O-acetyltransferase NeuD family)</fullName>
    </submittedName>
</protein>
<dbReference type="PANTHER" id="PTHR43300">
    <property type="entry name" value="ACETYLTRANSFERASE"/>
    <property type="match status" value="1"/>
</dbReference>
<name>A0A542DW48_9MICO</name>
<gene>
    <name evidence="6" type="ORF">FB458_0333</name>
</gene>
<dbReference type="AlphaFoldDB" id="A0A542DW48"/>
<accession>A0A542DW48</accession>
<dbReference type="InterPro" id="IPR041561">
    <property type="entry name" value="PglD_N"/>
</dbReference>
<dbReference type="InterPro" id="IPR020019">
    <property type="entry name" value="AcTrfase_PglD-like"/>
</dbReference>
<keyword evidence="6" id="KW-0012">Acyltransferase</keyword>
<keyword evidence="1 6" id="KW-0808">Transferase</keyword>
<feature type="binding site" evidence="4">
    <location>
        <position position="92"/>
    </location>
    <ligand>
        <name>substrate</name>
    </ligand>
</feature>
<dbReference type="Gene3D" id="3.40.50.20">
    <property type="match status" value="1"/>
</dbReference>
<dbReference type="GO" id="GO:0016746">
    <property type="term" value="F:acyltransferase activity"/>
    <property type="evidence" value="ECO:0007669"/>
    <property type="project" value="UniProtKB-KW"/>
</dbReference>
<dbReference type="RefSeq" id="WP_246061012.1">
    <property type="nucleotide sequence ID" value="NZ_BAAAPR010000006.1"/>
</dbReference>
<evidence type="ECO:0000256" key="4">
    <source>
        <dbReference type="PIRSR" id="PIRSR620019-2"/>
    </source>
</evidence>
<keyword evidence="2" id="KW-0677">Repeat</keyword>
<evidence type="ECO:0000256" key="1">
    <source>
        <dbReference type="ARBA" id="ARBA00022679"/>
    </source>
</evidence>
<dbReference type="Proteomes" id="UP000317893">
    <property type="component" value="Unassembled WGS sequence"/>
</dbReference>
<evidence type="ECO:0000313" key="7">
    <source>
        <dbReference type="Proteomes" id="UP000317893"/>
    </source>
</evidence>
<organism evidence="6 7">
    <name type="scientific">Lapillicoccus jejuensis</name>
    <dbReference type="NCBI Taxonomy" id="402171"/>
    <lineage>
        <taxon>Bacteria</taxon>
        <taxon>Bacillati</taxon>
        <taxon>Actinomycetota</taxon>
        <taxon>Actinomycetes</taxon>
        <taxon>Micrococcales</taxon>
        <taxon>Intrasporangiaceae</taxon>
        <taxon>Lapillicoccus</taxon>
    </lineage>
</organism>
<dbReference type="Pfam" id="PF00132">
    <property type="entry name" value="Hexapep"/>
    <property type="match status" value="1"/>
</dbReference>
<dbReference type="PANTHER" id="PTHR43300:SF7">
    <property type="entry name" value="UDP-N-ACETYLBACILLOSAMINE N-ACETYLTRANSFERASE"/>
    <property type="match status" value="1"/>
</dbReference>
<comment type="caution">
    <text evidence="6">The sequence shown here is derived from an EMBL/GenBank/DDBJ whole genome shotgun (WGS) entry which is preliminary data.</text>
</comment>
<evidence type="ECO:0000313" key="6">
    <source>
        <dbReference type="EMBL" id="TQJ07275.1"/>
    </source>
</evidence>
<dbReference type="Pfam" id="PF17836">
    <property type="entry name" value="PglD_N"/>
    <property type="match status" value="1"/>
</dbReference>
<dbReference type="EMBL" id="VFMN01000001">
    <property type="protein sequence ID" value="TQJ07275.1"/>
    <property type="molecule type" value="Genomic_DNA"/>
</dbReference>
<dbReference type="NCBIfam" id="TIGR03570">
    <property type="entry name" value="NeuD_NnaD"/>
    <property type="match status" value="1"/>
</dbReference>
<evidence type="ECO:0000259" key="5">
    <source>
        <dbReference type="Pfam" id="PF17836"/>
    </source>
</evidence>